<dbReference type="InterPro" id="IPR000182">
    <property type="entry name" value="GNAT_dom"/>
</dbReference>
<protein>
    <recommendedName>
        <fullName evidence="1">N-acetyltransferase domain-containing protein</fullName>
    </recommendedName>
</protein>
<dbReference type="Proteomes" id="UP000422108">
    <property type="component" value="Chromosome"/>
</dbReference>
<accession>A0A5K8A7J4</accession>
<reference evidence="2 3" key="1">
    <citation type="submission" date="2019-11" db="EMBL/GenBank/DDBJ databases">
        <title>Comparative genomics of hydrocarbon-degrading Desulfosarcina strains.</title>
        <authorList>
            <person name="Watanabe M."/>
            <person name="Kojima H."/>
            <person name="Fukui M."/>
        </authorList>
    </citation>
    <scope>NUCLEOTIDE SEQUENCE [LARGE SCALE GENOMIC DNA]</scope>
    <source>
        <strain evidence="3">oXyS1</strain>
    </source>
</reference>
<dbReference type="Gene3D" id="3.40.630.30">
    <property type="match status" value="1"/>
</dbReference>
<feature type="domain" description="N-acetyltransferase" evidence="1">
    <location>
        <begin position="114"/>
        <end position="266"/>
    </location>
</feature>
<dbReference type="InterPro" id="IPR016181">
    <property type="entry name" value="Acyl_CoA_acyltransferase"/>
</dbReference>
<evidence type="ECO:0000259" key="1">
    <source>
        <dbReference type="PROSITE" id="PS51186"/>
    </source>
</evidence>
<organism evidence="2 3">
    <name type="scientific">Desulfosarcina ovata subsp. ovata</name>
    <dbReference type="NCBI Taxonomy" id="2752305"/>
    <lineage>
        <taxon>Bacteria</taxon>
        <taxon>Pseudomonadati</taxon>
        <taxon>Thermodesulfobacteriota</taxon>
        <taxon>Desulfobacteria</taxon>
        <taxon>Desulfobacterales</taxon>
        <taxon>Desulfosarcinaceae</taxon>
        <taxon>Desulfosarcina</taxon>
    </lineage>
</organism>
<dbReference type="Pfam" id="PF00583">
    <property type="entry name" value="Acetyltransf_1"/>
    <property type="match status" value="1"/>
</dbReference>
<keyword evidence="3" id="KW-1185">Reference proteome</keyword>
<evidence type="ECO:0000313" key="3">
    <source>
        <dbReference type="Proteomes" id="UP000422108"/>
    </source>
</evidence>
<sequence>MDTFRMDFNNCKHVLRGKGLRLQERPWETAIFKVDVYSLSFEEKPVSQNESDWLEALKRVDAECRGKKSLVSARVSSLNSKAIECLEENGYRLMECYLEFKHDLVDIPAESGMNRIGRFMLSEVPFMEELAATSFRYSRFHMDPRIPIADSDKSRAEWVKNACNGRADEVFVARSSDCLVGFSACMLKDCEDLKMGILDLIAVHPDFRSKRIGWDLTCRFLAFCRENGCRMAKVGTQAHNHPSIRLYERIGFLVKRSFYTFHKHFH</sequence>
<dbReference type="CDD" id="cd04301">
    <property type="entry name" value="NAT_SF"/>
    <property type="match status" value="1"/>
</dbReference>
<dbReference type="SUPFAM" id="SSF55729">
    <property type="entry name" value="Acyl-CoA N-acyltransferases (Nat)"/>
    <property type="match status" value="1"/>
</dbReference>
<dbReference type="InterPro" id="IPR050276">
    <property type="entry name" value="MshD_Acetyltransferase"/>
</dbReference>
<dbReference type="EMBL" id="AP021879">
    <property type="protein sequence ID" value="BBO88334.1"/>
    <property type="molecule type" value="Genomic_DNA"/>
</dbReference>
<name>A0A5K8A7J4_9BACT</name>
<dbReference type="PROSITE" id="PS51186">
    <property type="entry name" value="GNAT"/>
    <property type="match status" value="1"/>
</dbReference>
<gene>
    <name evidence="2" type="ORF">DSCOOX_15140</name>
</gene>
<dbReference type="PANTHER" id="PTHR43617">
    <property type="entry name" value="L-AMINO ACID N-ACETYLTRANSFERASE"/>
    <property type="match status" value="1"/>
</dbReference>
<dbReference type="AlphaFoldDB" id="A0A5K8A7J4"/>
<dbReference type="PANTHER" id="PTHR43617:SF33">
    <property type="entry name" value="SPORE COAT POLYSACCHARIDE BIOSYNTHESIS PROTEIN SPSD"/>
    <property type="match status" value="1"/>
</dbReference>
<proteinExistence type="predicted"/>
<dbReference type="GO" id="GO:0016747">
    <property type="term" value="F:acyltransferase activity, transferring groups other than amino-acyl groups"/>
    <property type="evidence" value="ECO:0007669"/>
    <property type="project" value="InterPro"/>
</dbReference>
<evidence type="ECO:0000313" key="2">
    <source>
        <dbReference type="EMBL" id="BBO88334.1"/>
    </source>
</evidence>